<evidence type="ECO:0000259" key="15">
    <source>
        <dbReference type="Pfam" id="PF00365"/>
    </source>
</evidence>
<dbReference type="GO" id="GO:0030388">
    <property type="term" value="P:fructose 1,6-bisphosphate metabolic process"/>
    <property type="evidence" value="ECO:0007669"/>
    <property type="project" value="TreeGrafter"/>
</dbReference>
<organism evidence="16 17">
    <name type="scientific">Nitrospira moscoviensis</name>
    <dbReference type="NCBI Taxonomy" id="42253"/>
    <lineage>
        <taxon>Bacteria</taxon>
        <taxon>Pseudomonadati</taxon>
        <taxon>Nitrospirota</taxon>
        <taxon>Nitrospiria</taxon>
        <taxon>Nitrospirales</taxon>
        <taxon>Nitrospiraceae</taxon>
        <taxon>Nitrospira</taxon>
    </lineage>
</organism>
<dbReference type="GO" id="GO:0006002">
    <property type="term" value="P:fructose 6-phosphate metabolic process"/>
    <property type="evidence" value="ECO:0007669"/>
    <property type="project" value="InterPro"/>
</dbReference>
<comment type="subcellular location">
    <subcellularLocation>
        <location evidence="2">Cytoplasm</location>
    </subcellularLocation>
</comment>
<evidence type="ECO:0000256" key="7">
    <source>
        <dbReference type="ARBA" id="ARBA00022723"/>
    </source>
</evidence>
<dbReference type="Pfam" id="PF00365">
    <property type="entry name" value="PFK"/>
    <property type="match status" value="1"/>
</dbReference>
<evidence type="ECO:0000256" key="10">
    <source>
        <dbReference type="ARBA" id="ARBA00022840"/>
    </source>
</evidence>
<dbReference type="RefSeq" id="WP_053378821.1">
    <property type="nucleotide sequence ID" value="NZ_CP011801.1"/>
</dbReference>
<dbReference type="PATRIC" id="fig|42253.5.peg.1041"/>
<keyword evidence="8" id="KW-0547">Nucleotide-binding</keyword>
<keyword evidence="10" id="KW-0067">ATP-binding</keyword>
<evidence type="ECO:0000256" key="5">
    <source>
        <dbReference type="ARBA" id="ARBA00022490"/>
    </source>
</evidence>
<comment type="cofactor">
    <cofactor evidence="1">
        <name>Mg(2+)</name>
        <dbReference type="ChEBI" id="CHEBI:18420"/>
    </cofactor>
</comment>
<dbReference type="GO" id="GO:0016208">
    <property type="term" value="F:AMP binding"/>
    <property type="evidence" value="ECO:0007669"/>
    <property type="project" value="TreeGrafter"/>
</dbReference>
<dbReference type="SUPFAM" id="SSF53254">
    <property type="entry name" value="Phosphoglycerate mutase-like"/>
    <property type="match status" value="1"/>
</dbReference>
<dbReference type="InterPro" id="IPR022953">
    <property type="entry name" value="ATP_PFK"/>
</dbReference>
<name>A0A0K2G961_NITMO</name>
<keyword evidence="9 16" id="KW-0418">Kinase</keyword>
<dbReference type="GO" id="GO:0061621">
    <property type="term" value="P:canonical glycolysis"/>
    <property type="evidence" value="ECO:0007669"/>
    <property type="project" value="TreeGrafter"/>
</dbReference>
<keyword evidence="17" id="KW-1185">Reference proteome</keyword>
<dbReference type="InterPro" id="IPR000023">
    <property type="entry name" value="Phosphofructokinase_dom"/>
</dbReference>
<proteinExistence type="inferred from homology"/>
<dbReference type="Gene3D" id="3.40.50.1240">
    <property type="entry name" value="Phosphoglycerate mutase-like"/>
    <property type="match status" value="1"/>
</dbReference>
<dbReference type="Gene3D" id="3.40.50.450">
    <property type="match status" value="1"/>
</dbReference>
<evidence type="ECO:0000313" key="17">
    <source>
        <dbReference type="Proteomes" id="UP000069205"/>
    </source>
</evidence>
<dbReference type="PANTHER" id="PTHR13697">
    <property type="entry name" value="PHOSPHOFRUCTOKINASE"/>
    <property type="match status" value="1"/>
</dbReference>
<evidence type="ECO:0000256" key="2">
    <source>
        <dbReference type="ARBA" id="ARBA00004496"/>
    </source>
</evidence>
<dbReference type="SUPFAM" id="SSF53784">
    <property type="entry name" value="Phosphofructokinase"/>
    <property type="match status" value="1"/>
</dbReference>
<keyword evidence="12" id="KW-0324">Glycolysis</keyword>
<evidence type="ECO:0000256" key="11">
    <source>
        <dbReference type="ARBA" id="ARBA00022842"/>
    </source>
</evidence>
<evidence type="ECO:0000256" key="8">
    <source>
        <dbReference type="ARBA" id="ARBA00022741"/>
    </source>
</evidence>
<feature type="domain" description="Phosphofructokinase" evidence="15">
    <location>
        <begin position="426"/>
        <end position="723"/>
    </location>
</feature>
<dbReference type="AlphaFoldDB" id="A0A0K2G961"/>
<dbReference type="KEGG" id="nmv:NITMOv2_1057"/>
<protein>
    <recommendedName>
        <fullName evidence="4">6-phosphofructokinase</fullName>
        <ecNumber evidence="4">2.7.1.11</ecNumber>
    </recommendedName>
</protein>
<dbReference type="Gene3D" id="3.40.50.460">
    <property type="entry name" value="Phosphofructokinase domain"/>
    <property type="match status" value="1"/>
</dbReference>
<evidence type="ECO:0000256" key="4">
    <source>
        <dbReference type="ARBA" id="ARBA00012055"/>
    </source>
</evidence>
<keyword evidence="7" id="KW-0479">Metal-binding</keyword>
<dbReference type="GO" id="GO:0005945">
    <property type="term" value="C:6-phosphofructokinase complex"/>
    <property type="evidence" value="ECO:0007669"/>
    <property type="project" value="TreeGrafter"/>
</dbReference>
<dbReference type="InterPro" id="IPR029033">
    <property type="entry name" value="His_PPase_superfam"/>
</dbReference>
<dbReference type="STRING" id="42253.NITMOv2_1057"/>
<evidence type="ECO:0000256" key="13">
    <source>
        <dbReference type="ARBA" id="ARBA00038478"/>
    </source>
</evidence>
<dbReference type="UniPathway" id="UPA00109">
    <property type="reaction ID" value="UER00182"/>
</dbReference>
<keyword evidence="5" id="KW-0963">Cytoplasm</keyword>
<evidence type="ECO:0000256" key="14">
    <source>
        <dbReference type="ARBA" id="ARBA00048070"/>
    </source>
</evidence>
<keyword evidence="6 16" id="KW-0808">Transferase</keyword>
<accession>A0A0K2G961</accession>
<dbReference type="InterPro" id="IPR035966">
    <property type="entry name" value="PKF_sf"/>
</dbReference>
<reference evidence="16 17" key="1">
    <citation type="journal article" date="2015" name="Proc. Natl. Acad. Sci. U.S.A.">
        <title>Expanded metabolic versatility of ubiquitous nitrite-oxidizing bacteria from the genus Nitrospira.</title>
        <authorList>
            <person name="Koch H."/>
            <person name="Lucker S."/>
            <person name="Albertsen M."/>
            <person name="Kitzinger K."/>
            <person name="Herbold C."/>
            <person name="Spieck E."/>
            <person name="Nielsen P.H."/>
            <person name="Wagner M."/>
            <person name="Daims H."/>
        </authorList>
    </citation>
    <scope>NUCLEOTIDE SEQUENCE [LARGE SCALE GENOMIC DNA]</scope>
    <source>
        <strain evidence="16 17">NSP M-1</strain>
    </source>
</reference>
<evidence type="ECO:0000256" key="9">
    <source>
        <dbReference type="ARBA" id="ARBA00022777"/>
    </source>
</evidence>
<dbReference type="EMBL" id="CP011801">
    <property type="protein sequence ID" value="ALA57488.1"/>
    <property type="molecule type" value="Genomic_DNA"/>
</dbReference>
<dbReference type="GO" id="GO:0046872">
    <property type="term" value="F:metal ion binding"/>
    <property type="evidence" value="ECO:0007669"/>
    <property type="project" value="UniProtKB-KW"/>
</dbReference>
<evidence type="ECO:0000256" key="1">
    <source>
        <dbReference type="ARBA" id="ARBA00001946"/>
    </source>
</evidence>
<dbReference type="PRINTS" id="PR00476">
    <property type="entry name" value="PHFRCTKINASE"/>
</dbReference>
<dbReference type="Proteomes" id="UP000069205">
    <property type="component" value="Chromosome"/>
</dbReference>
<dbReference type="GO" id="GO:0005524">
    <property type="term" value="F:ATP binding"/>
    <property type="evidence" value="ECO:0007669"/>
    <property type="project" value="UniProtKB-KW"/>
</dbReference>
<evidence type="ECO:0000256" key="3">
    <source>
        <dbReference type="ARBA" id="ARBA00004679"/>
    </source>
</evidence>
<gene>
    <name evidence="16" type="ORF">NITMOv2_1057</name>
</gene>
<dbReference type="GO" id="GO:0048029">
    <property type="term" value="F:monosaccharide binding"/>
    <property type="evidence" value="ECO:0007669"/>
    <property type="project" value="TreeGrafter"/>
</dbReference>
<comment type="similarity">
    <text evidence="13">Belongs to the phosphofructokinase type A (PFKA) family.</text>
</comment>
<evidence type="ECO:0000256" key="12">
    <source>
        <dbReference type="ARBA" id="ARBA00023152"/>
    </source>
</evidence>
<keyword evidence="11" id="KW-0460">Magnesium</keyword>
<comment type="catalytic activity">
    <reaction evidence="14">
        <text>beta-D-fructose 6-phosphate + ATP = beta-D-fructose 1,6-bisphosphate + ADP + H(+)</text>
        <dbReference type="Rhea" id="RHEA:16109"/>
        <dbReference type="ChEBI" id="CHEBI:15378"/>
        <dbReference type="ChEBI" id="CHEBI:30616"/>
        <dbReference type="ChEBI" id="CHEBI:32966"/>
        <dbReference type="ChEBI" id="CHEBI:57634"/>
        <dbReference type="ChEBI" id="CHEBI:456216"/>
        <dbReference type="EC" id="2.7.1.11"/>
    </reaction>
</comment>
<comment type="pathway">
    <text evidence="3">Carbohydrate degradation; glycolysis; D-glyceraldehyde 3-phosphate and glycerone phosphate from D-glucose: step 3/4.</text>
</comment>
<dbReference type="EC" id="2.7.1.11" evidence="4"/>
<sequence length="776" mass="84262">MPNAPQLLDFVTLEGLLAYGNRLAQRAPDERVDWPAVRACSLPSQLSRVKAATDAIAALVQQAPKGFPDAEAYRSARQTVVDTACGGDPVVFFAAWNRLLAEGALQPLLRAPIGSVLKPTHRRPVAIVPRAQLTPQLAEGRIVLDLGDDRFWLLPRDLADRTLLFTMRHGVSRVESKTHRVGRRLANELDPERGVPRAEAVGAALARMVGVVGRQLDFLNLSNYLDPGKFLHFISRSPNTRQLFERVAAGLAGGERVVPEPAYAHPLESSDFGWVTGMEKTAEAQELAAALGVEVPAAKRLIKDPLYCYPGGHSFFDLYVDVIDGLHRLGQAHPGTVACLYTHSSTLRALMIYLDPRPFHEAFTEFSDYKESQDNVVLLTFEKGRLSGYSTAVGLSQREKAARETWITVERVRKDRVTLKPRQIKRIVALVSGGDFAGAGAALKELRVTGNRLGLKVHFVRHGFLGLANNWIATVTEDDTRGMSSVASSPIGSSRFEDFKDETVQQAAMRNLEPYLEDGALVVLGGDGSLRGARAIFEGFGVQVVGLPGTIDNNIEGTTSLGYHSAVALADQSIESLKATSAAMGTVFFVEVMGAGSGHLALACAYQARAEGLLVNEHPDPDAYIDDVILGTLKQTLGVPNKSHLFVVAERTPHRHHSDGGVHGLVPYVAGAMAQWPPRQGRSGCYAPTQATKATILGHTLRGAPPTPEDKAIAQHVAYEAVHRLVERPDEVVGCMLAYRERAVIEAIPLHAVAPKQFDWELFARMHGSEPSGNLR</sequence>
<evidence type="ECO:0000256" key="6">
    <source>
        <dbReference type="ARBA" id="ARBA00022679"/>
    </source>
</evidence>
<dbReference type="GO" id="GO:0003872">
    <property type="term" value="F:6-phosphofructokinase activity"/>
    <property type="evidence" value="ECO:0007669"/>
    <property type="project" value="UniProtKB-EC"/>
</dbReference>
<dbReference type="GO" id="GO:0042802">
    <property type="term" value="F:identical protein binding"/>
    <property type="evidence" value="ECO:0007669"/>
    <property type="project" value="TreeGrafter"/>
</dbReference>
<evidence type="ECO:0000313" key="16">
    <source>
        <dbReference type="EMBL" id="ALA57488.1"/>
    </source>
</evidence>
<dbReference type="PANTHER" id="PTHR13697:SF4">
    <property type="entry name" value="ATP-DEPENDENT 6-PHOSPHOFRUCTOKINASE"/>
    <property type="match status" value="1"/>
</dbReference>
<dbReference type="GO" id="GO:0070095">
    <property type="term" value="F:fructose-6-phosphate binding"/>
    <property type="evidence" value="ECO:0007669"/>
    <property type="project" value="TreeGrafter"/>
</dbReference>